<dbReference type="Proteomes" id="UP001162162">
    <property type="component" value="Unassembled WGS sequence"/>
</dbReference>
<organism evidence="2 3">
    <name type="scientific">Aromia moschata</name>
    <dbReference type="NCBI Taxonomy" id="1265417"/>
    <lineage>
        <taxon>Eukaryota</taxon>
        <taxon>Metazoa</taxon>
        <taxon>Ecdysozoa</taxon>
        <taxon>Arthropoda</taxon>
        <taxon>Hexapoda</taxon>
        <taxon>Insecta</taxon>
        <taxon>Pterygota</taxon>
        <taxon>Neoptera</taxon>
        <taxon>Endopterygota</taxon>
        <taxon>Coleoptera</taxon>
        <taxon>Polyphaga</taxon>
        <taxon>Cucujiformia</taxon>
        <taxon>Chrysomeloidea</taxon>
        <taxon>Cerambycidae</taxon>
        <taxon>Cerambycinae</taxon>
        <taxon>Callichromatini</taxon>
        <taxon>Aromia</taxon>
    </lineage>
</organism>
<evidence type="ECO:0000313" key="2">
    <source>
        <dbReference type="EMBL" id="KAJ8956927.1"/>
    </source>
</evidence>
<comment type="caution">
    <text evidence="2">The sequence shown here is derived from an EMBL/GenBank/DDBJ whole genome shotgun (WGS) entry which is preliminary data.</text>
</comment>
<gene>
    <name evidence="2" type="ORF">NQ318_014346</name>
</gene>
<name>A0AAV8Z1J3_9CUCU</name>
<evidence type="ECO:0000256" key="1">
    <source>
        <dbReference type="SAM" id="MobiDB-lite"/>
    </source>
</evidence>
<keyword evidence="3" id="KW-1185">Reference proteome</keyword>
<feature type="region of interest" description="Disordered" evidence="1">
    <location>
        <begin position="61"/>
        <end position="83"/>
    </location>
</feature>
<proteinExistence type="predicted"/>
<reference evidence="2" key="1">
    <citation type="journal article" date="2023" name="Insect Mol. Biol.">
        <title>Genome sequencing provides insights into the evolution of gene families encoding plant cell wall-degrading enzymes in longhorned beetles.</title>
        <authorList>
            <person name="Shin N.R."/>
            <person name="Okamura Y."/>
            <person name="Kirsch R."/>
            <person name="Pauchet Y."/>
        </authorList>
    </citation>
    <scope>NUCLEOTIDE SEQUENCE</scope>
    <source>
        <strain evidence="2">AMC_N1</strain>
    </source>
</reference>
<dbReference type="EMBL" id="JAPWTK010000027">
    <property type="protein sequence ID" value="KAJ8956927.1"/>
    <property type="molecule type" value="Genomic_DNA"/>
</dbReference>
<feature type="compositionally biased region" description="Polar residues" evidence="1">
    <location>
        <begin position="155"/>
        <end position="164"/>
    </location>
</feature>
<evidence type="ECO:0000313" key="3">
    <source>
        <dbReference type="Proteomes" id="UP001162162"/>
    </source>
</evidence>
<feature type="region of interest" description="Disordered" evidence="1">
    <location>
        <begin position="113"/>
        <end position="164"/>
    </location>
</feature>
<protein>
    <submittedName>
        <fullName evidence="2">Uncharacterized protein</fullName>
    </submittedName>
</protein>
<sequence>MEGGPFDEQSFADYNNQPLPSLASTLLSKNQESLNVHSIQVMLGLQQSHDMFGNMGSPLEYKGSPQKLDNSPMSPMHHPDMGMFQQGVENVHSNANGIKRKNEDVVLLQSQNLSSTDIGSTPTTTTKKNEKKKNDNNGVKKKKTSNHPISILIKKNTQSNCKTR</sequence>
<dbReference type="AlphaFoldDB" id="A0AAV8Z1J3"/>
<accession>A0AAV8Z1J3</accession>